<protein>
    <recommendedName>
        <fullName evidence="3">RNase H type-1 domain-containing protein</fullName>
    </recommendedName>
</protein>
<gene>
    <name evidence="1" type="ORF">CURHAP_LOCUS15380</name>
</gene>
<name>A0A6J5U2L5_PRUAR</name>
<organism evidence="1 2">
    <name type="scientific">Prunus armeniaca</name>
    <name type="common">Apricot</name>
    <name type="synonym">Armeniaca vulgaris</name>
    <dbReference type="NCBI Taxonomy" id="36596"/>
    <lineage>
        <taxon>Eukaryota</taxon>
        <taxon>Viridiplantae</taxon>
        <taxon>Streptophyta</taxon>
        <taxon>Embryophyta</taxon>
        <taxon>Tracheophyta</taxon>
        <taxon>Spermatophyta</taxon>
        <taxon>Magnoliopsida</taxon>
        <taxon>eudicotyledons</taxon>
        <taxon>Gunneridae</taxon>
        <taxon>Pentapetalae</taxon>
        <taxon>rosids</taxon>
        <taxon>fabids</taxon>
        <taxon>Rosales</taxon>
        <taxon>Rosaceae</taxon>
        <taxon>Amygdaloideae</taxon>
        <taxon>Amygdaleae</taxon>
        <taxon>Prunus</taxon>
    </lineage>
</organism>
<dbReference type="AlphaFoldDB" id="A0A6J5U2L5"/>
<dbReference type="EMBL" id="CAEKDK010000002">
    <property type="protein sequence ID" value="CAB4269654.1"/>
    <property type="molecule type" value="Genomic_DNA"/>
</dbReference>
<evidence type="ECO:0008006" key="3">
    <source>
        <dbReference type="Google" id="ProtNLM"/>
    </source>
</evidence>
<sequence length="79" mass="8703">MELMYSSTYGIGNMMASSALMMKVEAIRKTLKVCSGSGYGKIEIEFDSLKVVQMLSGQRQPDADVEGIIYDVLMLTQTV</sequence>
<dbReference type="Proteomes" id="UP000507222">
    <property type="component" value="Unassembled WGS sequence"/>
</dbReference>
<proteinExistence type="predicted"/>
<evidence type="ECO:0000313" key="1">
    <source>
        <dbReference type="EMBL" id="CAB4269654.1"/>
    </source>
</evidence>
<accession>A0A6J5U2L5</accession>
<reference evidence="1 2" key="1">
    <citation type="submission" date="2020-05" db="EMBL/GenBank/DDBJ databases">
        <authorList>
            <person name="Campoy J."/>
            <person name="Schneeberger K."/>
            <person name="Spophaly S."/>
        </authorList>
    </citation>
    <scope>NUCLEOTIDE SEQUENCE [LARGE SCALE GENOMIC DNA]</scope>
    <source>
        <strain evidence="1">PruArmRojPasFocal</strain>
    </source>
</reference>
<evidence type="ECO:0000313" key="2">
    <source>
        <dbReference type="Proteomes" id="UP000507222"/>
    </source>
</evidence>